<dbReference type="Proteomes" id="UP001338125">
    <property type="component" value="Unassembled WGS sequence"/>
</dbReference>
<gene>
    <name evidence="1" type="ORF">PT974_10277</name>
</gene>
<evidence type="ECO:0000313" key="1">
    <source>
        <dbReference type="EMBL" id="KAK5988787.1"/>
    </source>
</evidence>
<organism evidence="1 2">
    <name type="scientific">Cladobotryum mycophilum</name>
    <dbReference type="NCBI Taxonomy" id="491253"/>
    <lineage>
        <taxon>Eukaryota</taxon>
        <taxon>Fungi</taxon>
        <taxon>Dikarya</taxon>
        <taxon>Ascomycota</taxon>
        <taxon>Pezizomycotina</taxon>
        <taxon>Sordariomycetes</taxon>
        <taxon>Hypocreomycetidae</taxon>
        <taxon>Hypocreales</taxon>
        <taxon>Hypocreaceae</taxon>
        <taxon>Cladobotryum</taxon>
    </lineage>
</organism>
<name>A0ABR0SAB6_9HYPO</name>
<keyword evidence="2" id="KW-1185">Reference proteome</keyword>
<protein>
    <submittedName>
        <fullName evidence="1">Uncharacterized protein</fullName>
    </submittedName>
</protein>
<dbReference type="EMBL" id="JAVFKD010000015">
    <property type="protein sequence ID" value="KAK5988787.1"/>
    <property type="molecule type" value="Genomic_DNA"/>
</dbReference>
<proteinExistence type="predicted"/>
<reference evidence="1 2" key="1">
    <citation type="submission" date="2024-01" db="EMBL/GenBank/DDBJ databases">
        <title>Complete genome of Cladobotryum mycophilum ATHUM6906.</title>
        <authorList>
            <person name="Christinaki A.C."/>
            <person name="Myridakis A.I."/>
            <person name="Kouvelis V.N."/>
        </authorList>
    </citation>
    <scope>NUCLEOTIDE SEQUENCE [LARGE SCALE GENOMIC DNA]</scope>
    <source>
        <strain evidence="1 2">ATHUM6906</strain>
    </source>
</reference>
<accession>A0ABR0SAB6</accession>
<sequence>MTEIQSPPDLGPVPDGVGRFTYPGYPNQISPAQRQWIENNHLANDRLTYLRQCSDKTHAPSTWGYTIYSACSGTTSNDRFADGLRRLEDWIRWRMQATRFVAGPESMIQRETDYGPLDGYPQPADELAKRFWLEVIHDYPDKATVRAGLDAEEGEEDFTAVGEAFLDWVGKNGKETENLYVRNDHCLIVDEKSLQTLENLPASIPALAFDELQTTSKVLRDAWVWLLDREYFTNFLEHGPEIPHGFPNERPWSPWIRLRLVSLGSLWFDRPEQRLGKWQNVIQRDKQKFDRVSWWNSYPYTMNDSLRRRREAEKKTIQEAQ</sequence>
<evidence type="ECO:0000313" key="2">
    <source>
        <dbReference type="Proteomes" id="UP001338125"/>
    </source>
</evidence>
<comment type="caution">
    <text evidence="1">The sequence shown here is derived from an EMBL/GenBank/DDBJ whole genome shotgun (WGS) entry which is preliminary data.</text>
</comment>